<name>A0A8H6Y0I5_9AGAR</name>
<dbReference type="AlphaFoldDB" id="A0A8H6Y0I5"/>
<feature type="region of interest" description="Disordered" evidence="1">
    <location>
        <begin position="1"/>
        <end position="83"/>
    </location>
</feature>
<feature type="region of interest" description="Disordered" evidence="1">
    <location>
        <begin position="100"/>
        <end position="127"/>
    </location>
</feature>
<feature type="compositionally biased region" description="Pro residues" evidence="1">
    <location>
        <begin position="118"/>
        <end position="127"/>
    </location>
</feature>
<dbReference type="Proteomes" id="UP000623467">
    <property type="component" value="Unassembled WGS sequence"/>
</dbReference>
<protein>
    <submittedName>
        <fullName evidence="2">Uncharacterized protein</fullName>
    </submittedName>
</protein>
<feature type="compositionally biased region" description="Low complexity" evidence="1">
    <location>
        <begin position="52"/>
        <end position="68"/>
    </location>
</feature>
<evidence type="ECO:0000256" key="1">
    <source>
        <dbReference type="SAM" id="MobiDB-lite"/>
    </source>
</evidence>
<evidence type="ECO:0000313" key="2">
    <source>
        <dbReference type="EMBL" id="KAF7349565.1"/>
    </source>
</evidence>
<proteinExistence type="predicted"/>
<comment type="caution">
    <text evidence="2">The sequence shown here is derived from an EMBL/GenBank/DDBJ whole genome shotgun (WGS) entry which is preliminary data.</text>
</comment>
<dbReference type="EMBL" id="JACAZH010000015">
    <property type="protein sequence ID" value="KAF7349565.1"/>
    <property type="molecule type" value="Genomic_DNA"/>
</dbReference>
<organism evidence="2 3">
    <name type="scientific">Mycena sanguinolenta</name>
    <dbReference type="NCBI Taxonomy" id="230812"/>
    <lineage>
        <taxon>Eukaryota</taxon>
        <taxon>Fungi</taxon>
        <taxon>Dikarya</taxon>
        <taxon>Basidiomycota</taxon>
        <taxon>Agaricomycotina</taxon>
        <taxon>Agaricomycetes</taxon>
        <taxon>Agaricomycetidae</taxon>
        <taxon>Agaricales</taxon>
        <taxon>Marasmiineae</taxon>
        <taxon>Mycenaceae</taxon>
        <taxon>Mycena</taxon>
    </lineage>
</organism>
<sequence length="127" mass="12724">MASSSTRTLTSVSQRATADATTPPPPPQTVGAGADAAQTTASRAPTAEGRFAALLQPSPASASTLPQSRLDAARAQSNGPARCCASGGIASATSHIASTMTPTMHRGTPASFQHLTPASPPLPRIHI</sequence>
<evidence type="ECO:0000313" key="3">
    <source>
        <dbReference type="Proteomes" id="UP000623467"/>
    </source>
</evidence>
<feature type="compositionally biased region" description="Polar residues" evidence="1">
    <location>
        <begin position="1"/>
        <end position="15"/>
    </location>
</feature>
<keyword evidence="3" id="KW-1185">Reference proteome</keyword>
<accession>A0A8H6Y0I5</accession>
<gene>
    <name evidence="2" type="ORF">MSAN_01681600</name>
</gene>
<reference evidence="2" key="1">
    <citation type="submission" date="2020-05" db="EMBL/GenBank/DDBJ databases">
        <title>Mycena genomes resolve the evolution of fungal bioluminescence.</title>
        <authorList>
            <person name="Tsai I.J."/>
        </authorList>
    </citation>
    <scope>NUCLEOTIDE SEQUENCE</scope>
    <source>
        <strain evidence="2">160909Yilan</strain>
    </source>
</reference>